<evidence type="ECO:0000313" key="3">
    <source>
        <dbReference type="EMBL" id="AGB17596.1"/>
    </source>
</evidence>
<feature type="transmembrane region" description="Helical" evidence="2">
    <location>
        <begin position="260"/>
        <end position="280"/>
    </location>
</feature>
<gene>
    <name evidence="3" type="ordered locus">Halru_3030</name>
</gene>
<dbReference type="RefSeq" id="WP_015302181.1">
    <property type="nucleotide sequence ID" value="NC_019964.1"/>
</dbReference>
<proteinExistence type="predicted"/>
<feature type="transmembrane region" description="Helical" evidence="2">
    <location>
        <begin position="170"/>
        <end position="193"/>
    </location>
</feature>
<feature type="transmembrane region" description="Helical" evidence="2">
    <location>
        <begin position="116"/>
        <end position="135"/>
    </location>
</feature>
<dbReference type="GeneID" id="14378102"/>
<evidence type="ECO:0000313" key="4">
    <source>
        <dbReference type="Proteomes" id="UP000010846"/>
    </source>
</evidence>
<name>L0IH75_HALRX</name>
<feature type="region of interest" description="Disordered" evidence="1">
    <location>
        <begin position="1"/>
        <end position="34"/>
    </location>
</feature>
<dbReference type="STRING" id="797302.Halru_3030"/>
<organism evidence="3 4">
    <name type="scientific">Halovivax ruber (strain DSM 18193 / JCM 13892 / XH-70)</name>
    <dbReference type="NCBI Taxonomy" id="797302"/>
    <lineage>
        <taxon>Archaea</taxon>
        <taxon>Methanobacteriati</taxon>
        <taxon>Methanobacteriota</taxon>
        <taxon>Stenosarchaea group</taxon>
        <taxon>Halobacteria</taxon>
        <taxon>Halobacteriales</taxon>
        <taxon>Natrialbaceae</taxon>
        <taxon>Halovivax</taxon>
    </lineage>
</organism>
<reference evidence="3" key="1">
    <citation type="submission" date="2011-09" db="EMBL/GenBank/DDBJ databases">
        <title>Complete sequence of Halovivax ruber XH-70.</title>
        <authorList>
            <consortium name="US DOE Joint Genome Institute"/>
            <person name="Lucas S."/>
            <person name="Han J."/>
            <person name="Lapidus A."/>
            <person name="Cheng J.-F."/>
            <person name="Goodwin L."/>
            <person name="Pitluck S."/>
            <person name="Peters L."/>
            <person name="Mikhailova N."/>
            <person name="Davenport K."/>
            <person name="Detter J.C."/>
            <person name="Han C."/>
            <person name="Tapia R."/>
            <person name="Land M."/>
            <person name="Hauser L."/>
            <person name="Kyrpides N."/>
            <person name="Ivanova N."/>
            <person name="Pagani I."/>
            <person name="Sproer C."/>
            <person name="Anderson I."/>
            <person name="Woyke T."/>
        </authorList>
    </citation>
    <scope>NUCLEOTIDE SEQUENCE</scope>
    <source>
        <strain evidence="3">XH-70</strain>
    </source>
</reference>
<dbReference type="KEGG" id="hru:Halru_3030"/>
<feature type="transmembrane region" description="Helical" evidence="2">
    <location>
        <begin position="45"/>
        <end position="66"/>
    </location>
</feature>
<dbReference type="EMBL" id="CP003050">
    <property type="protein sequence ID" value="AGB17596.1"/>
    <property type="molecule type" value="Genomic_DNA"/>
</dbReference>
<feature type="transmembrane region" description="Helical" evidence="2">
    <location>
        <begin position="233"/>
        <end position="254"/>
    </location>
</feature>
<accession>L0IH75</accession>
<keyword evidence="2" id="KW-0812">Transmembrane</keyword>
<dbReference type="HOGENOM" id="CLU_938787_0_0_2"/>
<evidence type="ECO:0000256" key="2">
    <source>
        <dbReference type="SAM" id="Phobius"/>
    </source>
</evidence>
<evidence type="ECO:0000256" key="1">
    <source>
        <dbReference type="SAM" id="MobiDB-lite"/>
    </source>
</evidence>
<feature type="transmembrane region" description="Helical" evidence="2">
    <location>
        <begin position="141"/>
        <end position="158"/>
    </location>
</feature>
<dbReference type="AlphaFoldDB" id="L0IH75"/>
<keyword evidence="2" id="KW-0472">Membrane</keyword>
<feature type="transmembrane region" description="Helical" evidence="2">
    <location>
        <begin position="86"/>
        <end position="104"/>
    </location>
</feature>
<keyword evidence="2" id="KW-1133">Transmembrane helix</keyword>
<keyword evidence="4" id="KW-1185">Reference proteome</keyword>
<dbReference type="eggNOG" id="ENOG502N5GC">
    <property type="taxonomic scope" value="Archaea"/>
</dbReference>
<protein>
    <submittedName>
        <fullName evidence="3">Uncharacterized protein</fullName>
    </submittedName>
</protein>
<dbReference type="Proteomes" id="UP000010846">
    <property type="component" value="Chromosome"/>
</dbReference>
<feature type="transmembrane region" description="Helical" evidence="2">
    <location>
        <begin position="205"/>
        <end position="226"/>
    </location>
</feature>
<sequence>MVAHSKDTTAPGVEASIDGGTATETGRRRRPTFGDESTIATARRVVFSLSLAAAAVLTILFLPELLAQLATGWTADVGAELGIHRLHVMGIAAVVATFLLGLFAQAVRPQSRVASMWGAFSLILVVSAGTVAYGVGRPEEVLPFLALTTIALVTHPAGRGLFRRGRATSLALLALLGVAAVPLLAFAATQLPLSTNPADSHAVEGHYVMLAGLALAPLAYGIPAALGMRGARLAAWLAALPIAYYGLLSLSFPAQVGSTGVLWGVAAVGWAVAFVAVAEYSTGERTGRSRLSAARS</sequence>